<dbReference type="InterPro" id="IPR000719">
    <property type="entry name" value="Prot_kinase_dom"/>
</dbReference>
<keyword evidence="4" id="KW-0430">Lectin</keyword>
<dbReference type="Proteomes" id="UP000245207">
    <property type="component" value="Unassembled WGS sequence"/>
</dbReference>
<evidence type="ECO:0000259" key="3">
    <source>
        <dbReference type="PROSITE" id="PS50011"/>
    </source>
</evidence>
<dbReference type="GO" id="GO:0030246">
    <property type="term" value="F:carbohydrate binding"/>
    <property type="evidence" value="ECO:0007669"/>
    <property type="project" value="UniProtKB-KW"/>
</dbReference>
<dbReference type="Gene3D" id="1.10.510.10">
    <property type="entry name" value="Transferase(Phosphotransferase) domain 1"/>
    <property type="match status" value="1"/>
</dbReference>
<keyword evidence="5" id="KW-1185">Reference proteome</keyword>
<feature type="domain" description="Protein kinase" evidence="3">
    <location>
        <begin position="1"/>
        <end position="159"/>
    </location>
</feature>
<evidence type="ECO:0000256" key="1">
    <source>
        <dbReference type="ARBA" id="ARBA00022741"/>
    </source>
</evidence>
<gene>
    <name evidence="4" type="ORF">CTI12_AA356810</name>
</gene>
<dbReference type="AlphaFoldDB" id="A0A2U1MJ94"/>
<proteinExistence type="predicted"/>
<dbReference type="SUPFAM" id="SSF56112">
    <property type="entry name" value="Protein kinase-like (PK-like)"/>
    <property type="match status" value="1"/>
</dbReference>
<dbReference type="PROSITE" id="PS50011">
    <property type="entry name" value="PROTEIN_KINASE_DOM"/>
    <property type="match status" value="1"/>
</dbReference>
<evidence type="ECO:0000313" key="5">
    <source>
        <dbReference type="Proteomes" id="UP000245207"/>
    </source>
</evidence>
<reference evidence="4 5" key="1">
    <citation type="journal article" date="2018" name="Mol. Plant">
        <title>The genome of Artemisia annua provides insight into the evolution of Asteraceae family and artemisinin biosynthesis.</title>
        <authorList>
            <person name="Shen Q."/>
            <person name="Zhang L."/>
            <person name="Liao Z."/>
            <person name="Wang S."/>
            <person name="Yan T."/>
            <person name="Shi P."/>
            <person name="Liu M."/>
            <person name="Fu X."/>
            <person name="Pan Q."/>
            <person name="Wang Y."/>
            <person name="Lv Z."/>
            <person name="Lu X."/>
            <person name="Zhang F."/>
            <person name="Jiang W."/>
            <person name="Ma Y."/>
            <person name="Chen M."/>
            <person name="Hao X."/>
            <person name="Li L."/>
            <person name="Tang Y."/>
            <person name="Lv G."/>
            <person name="Zhou Y."/>
            <person name="Sun X."/>
            <person name="Brodelius P.E."/>
            <person name="Rose J.K.C."/>
            <person name="Tang K."/>
        </authorList>
    </citation>
    <scope>NUCLEOTIDE SEQUENCE [LARGE SCALE GENOMIC DNA]</scope>
    <source>
        <strain evidence="5">cv. Huhao1</strain>
        <tissue evidence="4">Leaf</tissue>
    </source>
</reference>
<dbReference type="Pfam" id="PF00069">
    <property type="entry name" value="Pkinase"/>
    <property type="match status" value="1"/>
</dbReference>
<sequence length="244" mass="27329">MKDVARGLLYLHEERDQTVLHRDLKAELTKLCEHGSNSSTTKVVGTLGYLAPEVTRVGKPTTSSDVFAYGALLLKVVCGRRPTEPKALPEELILVDWVWDNWTKEAVLEVVDSRLKGEFYGVEVLVIIKLGLMCSSNAPSVHPTMRQVVRYLEGEIPFPEGLAPPCEASEKGGHGWVFEDYVHSYPSSSILDNVSNWSVGVEEEYVDVEAGFSSAHSISSKEESKLEFTICNFLIYFDFFFFKL</sequence>
<dbReference type="EMBL" id="PKPP01005138">
    <property type="protein sequence ID" value="PWA61299.1"/>
    <property type="molecule type" value="Genomic_DNA"/>
</dbReference>
<comment type="caution">
    <text evidence="4">The sequence shown here is derived from an EMBL/GenBank/DDBJ whole genome shotgun (WGS) entry which is preliminary data.</text>
</comment>
<evidence type="ECO:0000313" key="4">
    <source>
        <dbReference type="EMBL" id="PWA61299.1"/>
    </source>
</evidence>
<dbReference type="InterPro" id="IPR011009">
    <property type="entry name" value="Kinase-like_dom_sf"/>
</dbReference>
<keyword evidence="4" id="KW-0418">Kinase</keyword>
<protein>
    <submittedName>
        <fullName evidence="4">Concanavalin A-like lectin protein kinase family protein</fullName>
    </submittedName>
</protein>
<keyword evidence="2" id="KW-0067">ATP-binding</keyword>
<dbReference type="STRING" id="35608.A0A2U1MJ94"/>
<dbReference type="PANTHER" id="PTHR27007">
    <property type="match status" value="1"/>
</dbReference>
<dbReference type="InterPro" id="IPR050528">
    <property type="entry name" value="L-type_Lectin-RKs"/>
</dbReference>
<keyword evidence="1" id="KW-0547">Nucleotide-binding</keyword>
<evidence type="ECO:0000256" key="2">
    <source>
        <dbReference type="ARBA" id="ARBA00022840"/>
    </source>
</evidence>
<dbReference type="OrthoDB" id="543442at2759"/>
<keyword evidence="4" id="KW-0808">Transferase</keyword>
<organism evidence="4 5">
    <name type="scientific">Artemisia annua</name>
    <name type="common">Sweet wormwood</name>
    <dbReference type="NCBI Taxonomy" id="35608"/>
    <lineage>
        <taxon>Eukaryota</taxon>
        <taxon>Viridiplantae</taxon>
        <taxon>Streptophyta</taxon>
        <taxon>Embryophyta</taxon>
        <taxon>Tracheophyta</taxon>
        <taxon>Spermatophyta</taxon>
        <taxon>Magnoliopsida</taxon>
        <taxon>eudicotyledons</taxon>
        <taxon>Gunneridae</taxon>
        <taxon>Pentapetalae</taxon>
        <taxon>asterids</taxon>
        <taxon>campanulids</taxon>
        <taxon>Asterales</taxon>
        <taxon>Asteraceae</taxon>
        <taxon>Asteroideae</taxon>
        <taxon>Anthemideae</taxon>
        <taxon>Artemisiinae</taxon>
        <taxon>Artemisia</taxon>
    </lineage>
</organism>
<dbReference type="GO" id="GO:0005524">
    <property type="term" value="F:ATP binding"/>
    <property type="evidence" value="ECO:0007669"/>
    <property type="project" value="UniProtKB-KW"/>
</dbReference>
<accession>A0A2U1MJ94</accession>
<name>A0A2U1MJ94_ARTAN</name>
<dbReference type="GO" id="GO:0004672">
    <property type="term" value="F:protein kinase activity"/>
    <property type="evidence" value="ECO:0007669"/>
    <property type="project" value="InterPro"/>
</dbReference>